<organism evidence="2 3">
    <name type="scientific">Taxus chinensis</name>
    <name type="common">Chinese yew</name>
    <name type="synonym">Taxus wallichiana var. chinensis</name>
    <dbReference type="NCBI Taxonomy" id="29808"/>
    <lineage>
        <taxon>Eukaryota</taxon>
        <taxon>Viridiplantae</taxon>
        <taxon>Streptophyta</taxon>
        <taxon>Embryophyta</taxon>
        <taxon>Tracheophyta</taxon>
        <taxon>Spermatophyta</taxon>
        <taxon>Pinopsida</taxon>
        <taxon>Pinidae</taxon>
        <taxon>Conifers II</taxon>
        <taxon>Cupressales</taxon>
        <taxon>Taxaceae</taxon>
        <taxon>Taxus</taxon>
    </lineage>
</organism>
<accession>A0AA38CG06</accession>
<feature type="non-terminal residue" evidence="2">
    <location>
        <position position="50"/>
    </location>
</feature>
<evidence type="ECO:0000256" key="1">
    <source>
        <dbReference type="SAM" id="MobiDB-lite"/>
    </source>
</evidence>
<proteinExistence type="predicted"/>
<dbReference type="Proteomes" id="UP000824469">
    <property type="component" value="Unassembled WGS sequence"/>
</dbReference>
<evidence type="ECO:0000313" key="2">
    <source>
        <dbReference type="EMBL" id="KAH9299522.1"/>
    </source>
</evidence>
<keyword evidence="3" id="KW-1185">Reference proteome</keyword>
<comment type="caution">
    <text evidence="2">The sequence shown here is derived from an EMBL/GenBank/DDBJ whole genome shotgun (WGS) entry which is preliminary data.</text>
</comment>
<dbReference type="AlphaFoldDB" id="A0AA38CG06"/>
<feature type="non-terminal residue" evidence="2">
    <location>
        <position position="1"/>
    </location>
</feature>
<protein>
    <submittedName>
        <fullName evidence="2">Uncharacterized protein</fullName>
    </submittedName>
</protein>
<name>A0AA38CG06_TAXCH</name>
<feature type="region of interest" description="Disordered" evidence="1">
    <location>
        <begin position="1"/>
        <end position="33"/>
    </location>
</feature>
<dbReference type="EMBL" id="JAHRHJ020000010">
    <property type="protein sequence ID" value="KAH9299522.1"/>
    <property type="molecule type" value="Genomic_DNA"/>
</dbReference>
<gene>
    <name evidence="2" type="ORF">KI387_031204</name>
</gene>
<feature type="compositionally biased region" description="Basic and acidic residues" evidence="1">
    <location>
        <begin position="1"/>
        <end position="16"/>
    </location>
</feature>
<reference evidence="2 3" key="1">
    <citation type="journal article" date="2021" name="Nat. Plants">
        <title>The Taxus genome provides insights into paclitaxel biosynthesis.</title>
        <authorList>
            <person name="Xiong X."/>
            <person name="Gou J."/>
            <person name="Liao Q."/>
            <person name="Li Y."/>
            <person name="Zhou Q."/>
            <person name="Bi G."/>
            <person name="Li C."/>
            <person name="Du R."/>
            <person name="Wang X."/>
            <person name="Sun T."/>
            <person name="Guo L."/>
            <person name="Liang H."/>
            <person name="Lu P."/>
            <person name="Wu Y."/>
            <person name="Zhang Z."/>
            <person name="Ro D.K."/>
            <person name="Shang Y."/>
            <person name="Huang S."/>
            <person name="Yan J."/>
        </authorList>
    </citation>
    <scope>NUCLEOTIDE SEQUENCE [LARGE SCALE GENOMIC DNA]</scope>
    <source>
        <strain evidence="2">Ta-2019</strain>
    </source>
</reference>
<sequence>EEDHIVSEAPHVEQATKEPSFLPPTSSPSSFDVEEEFDLSNFVFESEGSH</sequence>
<evidence type="ECO:0000313" key="3">
    <source>
        <dbReference type="Proteomes" id="UP000824469"/>
    </source>
</evidence>